<name>A0ABY5NHY0_9MICO</name>
<dbReference type="Proteomes" id="UP001054811">
    <property type="component" value="Chromosome"/>
</dbReference>
<evidence type="ECO:0000259" key="1">
    <source>
        <dbReference type="SMART" id="SM00849"/>
    </source>
</evidence>
<dbReference type="SMART" id="SM00849">
    <property type="entry name" value="Lactamase_B"/>
    <property type="match status" value="1"/>
</dbReference>
<gene>
    <name evidence="2" type="ORF">L2X98_30205</name>
</gene>
<dbReference type="EMBL" id="CP091139">
    <property type="protein sequence ID" value="UUT34734.1"/>
    <property type="molecule type" value="Genomic_DNA"/>
</dbReference>
<dbReference type="InterPro" id="IPR050855">
    <property type="entry name" value="NDM-1-like"/>
</dbReference>
<dbReference type="PANTHER" id="PTHR42951">
    <property type="entry name" value="METALLO-BETA-LACTAMASE DOMAIN-CONTAINING"/>
    <property type="match status" value="1"/>
</dbReference>
<dbReference type="SUPFAM" id="SSF56281">
    <property type="entry name" value="Metallo-hydrolase/oxidoreductase"/>
    <property type="match status" value="1"/>
</dbReference>
<dbReference type="InterPro" id="IPR001279">
    <property type="entry name" value="Metallo-B-lactamas"/>
</dbReference>
<dbReference type="Gene3D" id="3.60.15.10">
    <property type="entry name" value="Ribonuclease Z/Hydroxyacylglutathione hydrolase-like"/>
    <property type="match status" value="1"/>
</dbReference>
<feature type="domain" description="Metallo-beta-lactamase" evidence="1">
    <location>
        <begin position="20"/>
        <end position="203"/>
    </location>
</feature>
<evidence type="ECO:0000313" key="2">
    <source>
        <dbReference type="EMBL" id="UUT34734.1"/>
    </source>
</evidence>
<sequence length="255" mass="27319">MTTLREVAPGVMIATSRRMSTNSTLLVGGSDALLIDPAWMPDELDSLAAEILQRGLRVIGGFATHAHQDHLLWHPGFGAAPRWASEPTADLAAVERKALIDLLGPGFPAHLVELMGRVRGVDGSIPRESVPDGVEIELIIHDGHAPGHTALWLPEQGVLVAGDMLSDVELPLPFYPDDLPAYLDALDRLAPFAAQATVVVPGHGHVGGDPLARLDADRRYIEEMAMRGASDDPRVHAPGMQEAHAHMKDIVTARA</sequence>
<dbReference type="PANTHER" id="PTHR42951:SF22">
    <property type="entry name" value="METALLO BETA-LACTAMASE SUPERFAMILY LIPOPROTEIN"/>
    <property type="match status" value="1"/>
</dbReference>
<protein>
    <submittedName>
        <fullName evidence="2">MBL fold metallo-hydrolase</fullName>
    </submittedName>
</protein>
<proteinExistence type="predicted"/>
<accession>A0ABY5NHY0</accession>
<reference evidence="2" key="1">
    <citation type="submission" date="2022-01" db="EMBL/GenBank/DDBJ databases">
        <title>Microbacterium eymi and Microbacterium rhizovicinus sp. nov., isolated from the rhizospheric soil of Elymus tsukushiensis, a plant native to the Dokdo Islands, Republic of Korea.</title>
        <authorList>
            <person name="Hwang Y.J."/>
        </authorList>
    </citation>
    <scope>NUCLEOTIDE SEQUENCE</scope>
    <source>
        <strain evidence="2">KUDC0405</strain>
    </source>
</reference>
<keyword evidence="3" id="KW-1185">Reference proteome</keyword>
<organism evidence="2 3">
    <name type="scientific">Microbacterium elymi</name>
    <dbReference type="NCBI Taxonomy" id="2909587"/>
    <lineage>
        <taxon>Bacteria</taxon>
        <taxon>Bacillati</taxon>
        <taxon>Actinomycetota</taxon>
        <taxon>Actinomycetes</taxon>
        <taxon>Micrococcales</taxon>
        <taxon>Microbacteriaceae</taxon>
        <taxon>Microbacterium</taxon>
    </lineage>
</organism>
<evidence type="ECO:0000313" key="3">
    <source>
        <dbReference type="Proteomes" id="UP001054811"/>
    </source>
</evidence>
<dbReference type="RefSeq" id="WP_259611260.1">
    <property type="nucleotide sequence ID" value="NZ_CP091139.2"/>
</dbReference>
<dbReference type="InterPro" id="IPR036866">
    <property type="entry name" value="RibonucZ/Hydroxyglut_hydro"/>
</dbReference>
<dbReference type="Pfam" id="PF00753">
    <property type="entry name" value="Lactamase_B"/>
    <property type="match status" value="1"/>
</dbReference>